<gene>
    <name evidence="1" type="ORF">BVG16_23300</name>
</gene>
<organism evidence="1 2">
    <name type="scientific">Paenibacillus selenitireducens</name>
    <dbReference type="NCBI Taxonomy" id="1324314"/>
    <lineage>
        <taxon>Bacteria</taxon>
        <taxon>Bacillati</taxon>
        <taxon>Bacillota</taxon>
        <taxon>Bacilli</taxon>
        <taxon>Bacillales</taxon>
        <taxon>Paenibacillaceae</taxon>
        <taxon>Paenibacillus</taxon>
    </lineage>
</organism>
<dbReference type="EMBL" id="MSZX01000010">
    <property type="protein sequence ID" value="OPA74687.1"/>
    <property type="molecule type" value="Genomic_DNA"/>
</dbReference>
<evidence type="ECO:0000313" key="2">
    <source>
        <dbReference type="Proteomes" id="UP000190188"/>
    </source>
</evidence>
<reference evidence="1 2" key="1">
    <citation type="submission" date="2017-01" db="EMBL/GenBank/DDBJ databases">
        <title>Genome analysis of Paenibacillus selenitrireducens ES3-24.</title>
        <authorList>
            <person name="Xu D."/>
            <person name="Yao R."/>
            <person name="Zheng S."/>
        </authorList>
    </citation>
    <scope>NUCLEOTIDE SEQUENCE [LARGE SCALE GENOMIC DNA]</scope>
    <source>
        <strain evidence="1 2">ES3-24</strain>
    </source>
</reference>
<accession>A0A1T2X4A7</accession>
<comment type="caution">
    <text evidence="1">The sequence shown here is derived from an EMBL/GenBank/DDBJ whole genome shotgun (WGS) entry which is preliminary data.</text>
</comment>
<protein>
    <submittedName>
        <fullName evidence="1">Uncharacterized protein</fullName>
    </submittedName>
</protein>
<evidence type="ECO:0000313" key="1">
    <source>
        <dbReference type="EMBL" id="OPA74687.1"/>
    </source>
</evidence>
<dbReference type="AlphaFoldDB" id="A0A1T2X4A7"/>
<keyword evidence="2" id="KW-1185">Reference proteome</keyword>
<proteinExistence type="predicted"/>
<dbReference type="STRING" id="1324314.BVG16_23300"/>
<dbReference type="Proteomes" id="UP000190188">
    <property type="component" value="Unassembled WGS sequence"/>
</dbReference>
<sequence length="98" mass="10853">MSASQKMLTQSNGKKLNLLPIPGYQSMYPMGMPITLPKTVFMSVRTSLIRLYMGAGQWWYIEVQTMAAGVWVKQIAINLFTNTFQMRTGLDSGGGAIS</sequence>
<name>A0A1T2X4A7_9BACL</name>